<evidence type="ECO:0000256" key="1">
    <source>
        <dbReference type="ARBA" id="ARBA00022490"/>
    </source>
</evidence>
<keyword evidence="2 3" id="KW-0690">Ribosome biogenesis</keyword>
<dbReference type="CDD" id="cd01734">
    <property type="entry name" value="YlxS_C"/>
    <property type="match status" value="1"/>
</dbReference>
<keyword evidence="1 3" id="KW-0963">Cytoplasm</keyword>
<dbReference type="InterPro" id="IPR035956">
    <property type="entry name" value="RimP_N_sf"/>
</dbReference>
<evidence type="ECO:0000313" key="7">
    <source>
        <dbReference type="Proteomes" id="UP000467193"/>
    </source>
</evidence>
<proteinExistence type="inferred from homology"/>
<evidence type="ECO:0000313" key="6">
    <source>
        <dbReference type="EMBL" id="BBY29391.1"/>
    </source>
</evidence>
<sequence>MASDAPLRSAGLPSPTEVTSLLEPEFARAGYVIEDVTVVASARPQRVVVVADPDDEHDGLDLDSVAELARSASALLDEHDSASADDTPYDLEITSRGVDRPLTARRHYRRAQGRKIEFTLTDGSRLDGRLGALHGDAVDVVVPEGGRGRLGVRKLPLDQVSKAVVQVEFSPPNPHEIELAGQFGEEPGR</sequence>
<dbReference type="InterPro" id="IPR028989">
    <property type="entry name" value="RimP_N"/>
</dbReference>
<evidence type="ECO:0000256" key="3">
    <source>
        <dbReference type="HAMAP-Rule" id="MF_01077"/>
    </source>
</evidence>
<dbReference type="HAMAP" id="MF_01077">
    <property type="entry name" value="RimP"/>
    <property type="match status" value="1"/>
</dbReference>
<dbReference type="Pfam" id="PF02576">
    <property type="entry name" value="RimP_N"/>
    <property type="match status" value="1"/>
</dbReference>
<accession>A0A7I7QSW9</accession>
<organism evidence="6 7">
    <name type="scientific">Mycolicibacterium sediminis</name>
    <dbReference type="NCBI Taxonomy" id="1286180"/>
    <lineage>
        <taxon>Bacteria</taxon>
        <taxon>Bacillati</taxon>
        <taxon>Actinomycetota</taxon>
        <taxon>Actinomycetes</taxon>
        <taxon>Mycobacteriales</taxon>
        <taxon>Mycobacteriaceae</taxon>
        <taxon>Mycolicibacterium</taxon>
    </lineage>
</organism>
<dbReference type="SUPFAM" id="SSF75420">
    <property type="entry name" value="YhbC-like, N-terminal domain"/>
    <property type="match status" value="1"/>
</dbReference>
<evidence type="ECO:0000256" key="2">
    <source>
        <dbReference type="ARBA" id="ARBA00022517"/>
    </source>
</evidence>
<feature type="domain" description="Ribosome maturation factor RimP N-terminal" evidence="4">
    <location>
        <begin position="22"/>
        <end position="99"/>
    </location>
</feature>
<dbReference type="GO" id="GO:0006412">
    <property type="term" value="P:translation"/>
    <property type="evidence" value="ECO:0007669"/>
    <property type="project" value="TreeGrafter"/>
</dbReference>
<dbReference type="GO" id="GO:0000028">
    <property type="term" value="P:ribosomal small subunit assembly"/>
    <property type="evidence" value="ECO:0007669"/>
    <property type="project" value="TreeGrafter"/>
</dbReference>
<comment type="similarity">
    <text evidence="3">Belongs to the RimP family.</text>
</comment>
<dbReference type="PANTHER" id="PTHR33867:SF1">
    <property type="entry name" value="RIBOSOME MATURATION FACTOR RIMP"/>
    <property type="match status" value="1"/>
</dbReference>
<keyword evidence="7" id="KW-1185">Reference proteome</keyword>
<evidence type="ECO:0000259" key="4">
    <source>
        <dbReference type="Pfam" id="PF02576"/>
    </source>
</evidence>
<dbReference type="GO" id="GO:0005829">
    <property type="term" value="C:cytosol"/>
    <property type="evidence" value="ECO:0007669"/>
    <property type="project" value="TreeGrafter"/>
</dbReference>
<protein>
    <recommendedName>
        <fullName evidence="3">Ribosome maturation factor RimP</fullName>
    </recommendedName>
</protein>
<dbReference type="EMBL" id="AP022588">
    <property type="protein sequence ID" value="BBY29391.1"/>
    <property type="molecule type" value="Genomic_DNA"/>
</dbReference>
<comment type="subcellular location">
    <subcellularLocation>
        <location evidence="3">Cytoplasm</location>
    </subcellularLocation>
</comment>
<dbReference type="InterPro" id="IPR028998">
    <property type="entry name" value="RimP_C"/>
</dbReference>
<feature type="domain" description="Ribosome maturation factor RimP C-terminal" evidence="5">
    <location>
        <begin position="102"/>
        <end position="169"/>
    </location>
</feature>
<evidence type="ECO:0000259" key="5">
    <source>
        <dbReference type="Pfam" id="PF17384"/>
    </source>
</evidence>
<comment type="function">
    <text evidence="3">Required for maturation of 30S ribosomal subunits.</text>
</comment>
<gene>
    <name evidence="3 6" type="primary">rimP</name>
    <name evidence="6" type="ORF">MSEDJ_34870</name>
</gene>
<dbReference type="PANTHER" id="PTHR33867">
    <property type="entry name" value="RIBOSOME MATURATION FACTOR RIMP"/>
    <property type="match status" value="1"/>
</dbReference>
<dbReference type="Gene3D" id="3.30.300.70">
    <property type="entry name" value="RimP-like superfamily, N-terminal"/>
    <property type="match status" value="1"/>
</dbReference>
<dbReference type="InterPro" id="IPR003728">
    <property type="entry name" value="Ribosome_maturation_RimP"/>
</dbReference>
<dbReference type="RefSeq" id="WP_163798138.1">
    <property type="nucleotide sequence ID" value="NZ_AP022588.1"/>
</dbReference>
<dbReference type="Pfam" id="PF17384">
    <property type="entry name" value="DUF150_C"/>
    <property type="match status" value="1"/>
</dbReference>
<dbReference type="NCBIfam" id="NF000930">
    <property type="entry name" value="PRK00092.2-2"/>
    <property type="match status" value="1"/>
</dbReference>
<name>A0A7I7QSW9_9MYCO</name>
<reference evidence="6 7" key="1">
    <citation type="journal article" date="2019" name="Emerg. Microbes Infect.">
        <title>Comprehensive subspecies identification of 175 nontuberculous mycobacteria species based on 7547 genomic profiles.</title>
        <authorList>
            <person name="Matsumoto Y."/>
            <person name="Kinjo T."/>
            <person name="Motooka D."/>
            <person name="Nabeya D."/>
            <person name="Jung N."/>
            <person name="Uechi K."/>
            <person name="Horii T."/>
            <person name="Iida T."/>
            <person name="Fujita J."/>
            <person name="Nakamura S."/>
        </authorList>
    </citation>
    <scope>NUCLEOTIDE SEQUENCE [LARGE SCALE GENOMIC DNA]</scope>
    <source>
        <strain evidence="6 7">JCM 17899</strain>
    </source>
</reference>
<dbReference type="AlphaFoldDB" id="A0A7I7QSW9"/>
<dbReference type="Proteomes" id="UP000467193">
    <property type="component" value="Chromosome"/>
</dbReference>
<dbReference type="KEGG" id="msei:MSEDJ_34870"/>